<dbReference type="PANTHER" id="PTHR15651:SF7">
    <property type="entry name" value="ARMADILLO REPEAT-CONTAINING PROTEIN 8"/>
    <property type="match status" value="1"/>
</dbReference>
<dbReference type="GO" id="GO:0034657">
    <property type="term" value="C:GID complex"/>
    <property type="evidence" value="ECO:0007669"/>
    <property type="project" value="TreeGrafter"/>
</dbReference>
<dbReference type="AlphaFoldDB" id="A0A0J9X2G6"/>
<dbReference type="GO" id="GO:0005634">
    <property type="term" value="C:nucleus"/>
    <property type="evidence" value="ECO:0007669"/>
    <property type="project" value="UniProtKB-SubCell"/>
</dbReference>
<comment type="subcellular location">
    <subcellularLocation>
        <location evidence="2">Cytoplasm</location>
    </subcellularLocation>
    <subcellularLocation>
        <location evidence="1">Nucleus</location>
    </subcellularLocation>
</comment>
<dbReference type="GO" id="GO:0005737">
    <property type="term" value="C:cytoplasm"/>
    <property type="evidence" value="ECO:0007669"/>
    <property type="project" value="UniProtKB-SubCell"/>
</dbReference>
<evidence type="ECO:0000256" key="5">
    <source>
        <dbReference type="ARBA" id="ARBA00023242"/>
    </source>
</evidence>
<keyword evidence="7" id="KW-1185">Reference proteome</keyword>
<organism evidence="6 7">
    <name type="scientific">Geotrichum candidum</name>
    <name type="common">Oospora lactis</name>
    <name type="synonym">Dipodascus geotrichum</name>
    <dbReference type="NCBI Taxonomy" id="1173061"/>
    <lineage>
        <taxon>Eukaryota</taxon>
        <taxon>Fungi</taxon>
        <taxon>Dikarya</taxon>
        <taxon>Ascomycota</taxon>
        <taxon>Saccharomycotina</taxon>
        <taxon>Dipodascomycetes</taxon>
        <taxon>Dipodascales</taxon>
        <taxon>Dipodascaceae</taxon>
        <taxon>Geotrichum</taxon>
    </lineage>
</organism>
<evidence type="ECO:0008006" key="8">
    <source>
        <dbReference type="Google" id="ProtNLM"/>
    </source>
</evidence>
<keyword evidence="3" id="KW-0963">Cytoplasm</keyword>
<dbReference type="InterPro" id="IPR038739">
    <property type="entry name" value="ARMC8/Vid28"/>
</dbReference>
<evidence type="ECO:0000256" key="4">
    <source>
        <dbReference type="ARBA" id="ARBA00022737"/>
    </source>
</evidence>
<evidence type="ECO:0000256" key="2">
    <source>
        <dbReference type="ARBA" id="ARBA00004496"/>
    </source>
</evidence>
<protein>
    <recommendedName>
        <fullName evidence="8">Armadillo repeat-containing protein 8</fullName>
    </recommendedName>
</protein>
<reference evidence="6" key="1">
    <citation type="submission" date="2014-03" db="EMBL/GenBank/DDBJ databases">
        <authorList>
            <person name="Casaregola S."/>
        </authorList>
    </citation>
    <scope>NUCLEOTIDE SEQUENCE [LARGE SCALE GENOMIC DNA]</scope>
    <source>
        <strain evidence="6">CLIB 918</strain>
    </source>
</reference>
<dbReference type="InterPro" id="IPR016024">
    <property type="entry name" value="ARM-type_fold"/>
</dbReference>
<evidence type="ECO:0000256" key="1">
    <source>
        <dbReference type="ARBA" id="ARBA00004123"/>
    </source>
</evidence>
<sequence length="732" mass="80887">MIAPSNTIHLIKNSTGDEQLQALRSLRNSLIGHDDEKLEHAQNDTIPVLLDIVVDKNIQESCRIQASILIGSFAFGSPEILEAILKYPIISTLMANLHPNLPQPILISSLRTLITVLQVRPNPNVIASHPQVVATLEHIISSPNTPLTLLDLSCKLIPLLAPSKPHYLQGLTGSLILKISTLMNHVSHYTSTSRTPVRVPLDSALFALAHIIDKEQALQLLSTNSAQPTGSGRATVDSQDFLDSLLSLTRSSDTGVRVAVVSLLVKIQSFSLDPNQIRKLTRPLLPTLVPLLDLPEKDPRVYRTLAIVCRDDPEVVKMAVEANIINKVRAIINTADTVNWSDSELISSCLLVLVAISMRDEPYRIEIMDTGILSNIVQFMSSKSENPISISAFGLRKVKLASSHLLRTLGHSVTLLRTGLATPEVVDGIYSLLVTDPNDIVTAYKNTYGADALAEEVREQLLEEELEVKSAVMAAVCNIVPEFSSLQEIMVKKGFLDLIVEGTRSSYPPLRLNSVWALKHAISALSAETRAQLLSGMTTEHLVNLCNDVEPQVQEQALGVIRNIACSGDMDAINFVLDGIGFDNFFDMLNEKITASMENATYAPDQPHHNLIIVQVVYIISNIVIHTETLKDKLLKREDVLKKLLPLFNHNVMDIRNGCAWIVINLTWQEDHTAHDLKEGCQARAQQLIRLGFKEKLNDNKNDPCLDVRERTKTALFQLEELVSGGTRSMLH</sequence>
<dbReference type="Proteomes" id="UP000242525">
    <property type="component" value="Unassembled WGS sequence"/>
</dbReference>
<keyword evidence="5" id="KW-0539">Nucleus</keyword>
<proteinExistence type="predicted"/>
<gene>
    <name evidence="6" type="ORF">BN980_GECA01s01330g</name>
</gene>
<dbReference type="STRING" id="1173061.A0A0J9X2G6"/>
<comment type="caution">
    <text evidence="6">The sequence shown here is derived from an EMBL/GenBank/DDBJ whole genome shotgun (WGS) entry which is preliminary data.</text>
</comment>
<evidence type="ECO:0000313" key="6">
    <source>
        <dbReference type="EMBL" id="CDO51132.1"/>
    </source>
</evidence>
<evidence type="ECO:0000256" key="3">
    <source>
        <dbReference type="ARBA" id="ARBA00022490"/>
    </source>
</evidence>
<dbReference type="Gene3D" id="1.25.10.10">
    <property type="entry name" value="Leucine-rich Repeat Variant"/>
    <property type="match status" value="2"/>
</dbReference>
<evidence type="ECO:0000313" key="7">
    <source>
        <dbReference type="Proteomes" id="UP000242525"/>
    </source>
</evidence>
<dbReference type="EMBL" id="CCBN010000001">
    <property type="protein sequence ID" value="CDO51132.1"/>
    <property type="molecule type" value="Genomic_DNA"/>
</dbReference>
<dbReference type="SUPFAM" id="SSF48371">
    <property type="entry name" value="ARM repeat"/>
    <property type="match status" value="2"/>
</dbReference>
<dbReference type="GO" id="GO:0043161">
    <property type="term" value="P:proteasome-mediated ubiquitin-dependent protein catabolic process"/>
    <property type="evidence" value="ECO:0007669"/>
    <property type="project" value="TreeGrafter"/>
</dbReference>
<dbReference type="InterPro" id="IPR011989">
    <property type="entry name" value="ARM-like"/>
</dbReference>
<dbReference type="PANTHER" id="PTHR15651">
    <property type="entry name" value="ARMADILLO REPEAT-CONTAINING PROTEIN 8"/>
    <property type="match status" value="1"/>
</dbReference>
<name>A0A0J9X2G6_GEOCN</name>
<dbReference type="OrthoDB" id="5559898at2759"/>
<keyword evidence="4" id="KW-0677">Repeat</keyword>
<accession>A0A0J9X2G6</accession>